<protein>
    <submittedName>
        <fullName evidence="3">Pimeloyl-ACP methyl ester carboxylesterase</fullName>
    </submittedName>
</protein>
<organism evidence="3 4">
    <name type="scientific">Thalassovita litoralis</name>
    <dbReference type="NCBI Taxonomy" id="1010611"/>
    <lineage>
        <taxon>Bacteria</taxon>
        <taxon>Pseudomonadati</taxon>
        <taxon>Pseudomonadota</taxon>
        <taxon>Alphaproteobacteria</taxon>
        <taxon>Rhodobacterales</taxon>
        <taxon>Roseobacteraceae</taxon>
        <taxon>Thalassovita</taxon>
    </lineage>
</organism>
<reference evidence="3 4" key="1">
    <citation type="submission" date="2017-05" db="EMBL/GenBank/DDBJ databases">
        <authorList>
            <person name="Varghese N."/>
            <person name="Submissions S."/>
        </authorList>
    </citation>
    <scope>NUCLEOTIDE SEQUENCE [LARGE SCALE GENOMIC DNA]</scope>
    <source>
        <strain evidence="3 4">DSM 29506</strain>
    </source>
</reference>
<evidence type="ECO:0000256" key="1">
    <source>
        <dbReference type="ARBA" id="ARBA00022801"/>
    </source>
</evidence>
<dbReference type="PRINTS" id="PR00111">
    <property type="entry name" value="ABHYDROLASE"/>
</dbReference>
<dbReference type="Gene3D" id="3.40.50.1820">
    <property type="entry name" value="alpha/beta hydrolase"/>
    <property type="match status" value="1"/>
</dbReference>
<accession>A0A521FEM9</accession>
<dbReference type="Pfam" id="PF00561">
    <property type="entry name" value="Abhydrolase_1"/>
    <property type="match status" value="1"/>
</dbReference>
<dbReference type="GO" id="GO:0016787">
    <property type="term" value="F:hydrolase activity"/>
    <property type="evidence" value="ECO:0007669"/>
    <property type="project" value="UniProtKB-KW"/>
</dbReference>
<keyword evidence="1" id="KW-0378">Hydrolase</keyword>
<sequence>MPLEKHLMRRYAQVMLNQIAHGTPTANPALLIVHGLYGSGRNWGVIAKRLSDERQVIAVDQRNHGYSPCYDSHSYEDMAEDLAAVIRAHGAPMDVLGHSMGGKAAMVLALKYPDLVNRLIVADIAPVSYGHSQIEYIKAMKAIDLNAITKRSDAEAQLRSMIDDPILPVFFTQSLDVSAKKWRLNLDVLAQEMPKILSFPQISGKFAKPVLFLTGGASHYVTPGHRDTIKALFPNTKFAKIPGAGHWLHADKPREFEAAVRTWLNM</sequence>
<dbReference type="SUPFAM" id="SSF53474">
    <property type="entry name" value="alpha/beta-Hydrolases"/>
    <property type="match status" value="1"/>
</dbReference>
<evidence type="ECO:0000313" key="4">
    <source>
        <dbReference type="Proteomes" id="UP000316030"/>
    </source>
</evidence>
<dbReference type="AlphaFoldDB" id="A0A521FEM9"/>
<dbReference type="InterPro" id="IPR000073">
    <property type="entry name" value="AB_hydrolase_1"/>
</dbReference>
<evidence type="ECO:0000313" key="3">
    <source>
        <dbReference type="EMBL" id="SMO94656.1"/>
    </source>
</evidence>
<dbReference type="PANTHER" id="PTHR46118:SF4">
    <property type="entry name" value="PROTEIN ABHD11"/>
    <property type="match status" value="1"/>
</dbReference>
<gene>
    <name evidence="3" type="ORF">SAMN06265173_1285</name>
</gene>
<keyword evidence="4" id="KW-1185">Reference proteome</keyword>
<feature type="domain" description="AB hydrolase-1" evidence="2">
    <location>
        <begin position="28"/>
        <end position="253"/>
    </location>
</feature>
<dbReference type="PANTHER" id="PTHR46118">
    <property type="entry name" value="PROTEIN ABHD11"/>
    <property type="match status" value="1"/>
</dbReference>
<dbReference type="Proteomes" id="UP000316030">
    <property type="component" value="Unassembled WGS sequence"/>
</dbReference>
<evidence type="ECO:0000259" key="2">
    <source>
        <dbReference type="Pfam" id="PF00561"/>
    </source>
</evidence>
<name>A0A521FEM9_9RHOB</name>
<dbReference type="EMBL" id="FXTO01000028">
    <property type="protein sequence ID" value="SMO94656.1"/>
    <property type="molecule type" value="Genomic_DNA"/>
</dbReference>
<proteinExistence type="predicted"/>
<dbReference type="InterPro" id="IPR029058">
    <property type="entry name" value="AB_hydrolase_fold"/>
</dbReference>